<feature type="binding site" evidence="6">
    <location>
        <position position="41"/>
    </location>
    <ligand>
        <name>Mg(2+)</name>
        <dbReference type="ChEBI" id="CHEBI:18420"/>
    </ligand>
</feature>
<dbReference type="RefSeq" id="WP_008476949.1">
    <property type="nucleotide sequence ID" value="NZ_CAGS01000167.1"/>
</dbReference>
<organism evidence="7 8">
    <name type="scientific">Nitrolancea hollandica Lb</name>
    <dbReference type="NCBI Taxonomy" id="1129897"/>
    <lineage>
        <taxon>Bacteria</taxon>
        <taxon>Pseudomonadati</taxon>
        <taxon>Thermomicrobiota</taxon>
        <taxon>Thermomicrobia</taxon>
        <taxon>Sphaerobacterales</taxon>
        <taxon>Sphaerobacterineae</taxon>
        <taxon>Sphaerobacteraceae</taxon>
        <taxon>Nitrolancea</taxon>
    </lineage>
</organism>
<keyword evidence="6" id="KW-0479">Metal-binding</keyword>
<dbReference type="NCBIfam" id="NF008629">
    <property type="entry name" value="PRK11617.1"/>
    <property type="match status" value="1"/>
</dbReference>
<comment type="catalytic activity">
    <reaction evidence="6">
        <text>Endonucleolytic cleavage at apurinic or apyrimidinic sites to products with a 5'-phosphate.</text>
        <dbReference type="EC" id="3.1.21.7"/>
    </reaction>
</comment>
<dbReference type="GO" id="GO:0043737">
    <property type="term" value="F:deoxyribonuclease V activity"/>
    <property type="evidence" value="ECO:0007669"/>
    <property type="project" value="UniProtKB-UniRule"/>
</dbReference>
<keyword evidence="2 6" id="KW-0963">Cytoplasm</keyword>
<keyword evidence="6" id="KW-0460">Magnesium</keyword>
<comment type="subcellular location">
    <subcellularLocation>
        <location evidence="1 6">Cytoplasm</location>
    </subcellularLocation>
</comment>
<evidence type="ECO:0000256" key="5">
    <source>
        <dbReference type="ARBA" id="ARBA00022801"/>
    </source>
</evidence>
<dbReference type="GO" id="GO:0003727">
    <property type="term" value="F:single-stranded RNA binding"/>
    <property type="evidence" value="ECO:0007669"/>
    <property type="project" value="TreeGrafter"/>
</dbReference>
<keyword evidence="8" id="KW-1185">Reference proteome</keyword>
<proteinExistence type="inferred from homology"/>
<dbReference type="AlphaFoldDB" id="I4EFW9"/>
<keyword evidence="5 6" id="KW-0378">Hydrolase</keyword>
<dbReference type="EC" id="3.1.21.7" evidence="6"/>
<keyword evidence="6" id="KW-0227">DNA damage</keyword>
<feature type="binding site" evidence="6">
    <location>
        <position position="107"/>
    </location>
    <ligand>
        <name>Mg(2+)</name>
        <dbReference type="ChEBI" id="CHEBI:18420"/>
    </ligand>
</feature>
<evidence type="ECO:0000256" key="6">
    <source>
        <dbReference type="HAMAP-Rule" id="MF_00801"/>
    </source>
</evidence>
<keyword evidence="3 6" id="KW-0540">Nuclease</keyword>
<evidence type="ECO:0000313" key="7">
    <source>
        <dbReference type="EMBL" id="CCF83581.1"/>
    </source>
</evidence>
<dbReference type="PANTHER" id="PTHR28511">
    <property type="entry name" value="ENDONUCLEASE V"/>
    <property type="match status" value="1"/>
</dbReference>
<dbReference type="GO" id="GO:0006281">
    <property type="term" value="P:DNA repair"/>
    <property type="evidence" value="ECO:0007669"/>
    <property type="project" value="UniProtKB-UniRule"/>
</dbReference>
<dbReference type="CDD" id="cd06559">
    <property type="entry name" value="Endonuclease_V"/>
    <property type="match status" value="1"/>
</dbReference>
<dbReference type="Gene3D" id="3.30.2170.10">
    <property type="entry name" value="archaeoglobus fulgidus dsm 4304 superfamily"/>
    <property type="match status" value="1"/>
</dbReference>
<evidence type="ECO:0000256" key="2">
    <source>
        <dbReference type="ARBA" id="ARBA00022490"/>
    </source>
</evidence>
<comment type="function">
    <text evidence="6">DNA repair enzyme involved in the repair of deaminated bases. Selectively cleaves double-stranded DNA at the second phosphodiester bond 3' to a deoxyinosine leaving behind the intact lesion on the nicked DNA.</text>
</comment>
<evidence type="ECO:0000256" key="1">
    <source>
        <dbReference type="ARBA" id="ARBA00004496"/>
    </source>
</evidence>
<dbReference type="PANTHER" id="PTHR28511:SF1">
    <property type="entry name" value="ENDONUCLEASE V"/>
    <property type="match status" value="1"/>
</dbReference>
<dbReference type="OrthoDB" id="9790916at2"/>
<feature type="site" description="Interaction with target DNA" evidence="6">
    <location>
        <position position="77"/>
    </location>
</feature>
<dbReference type="Proteomes" id="UP000004221">
    <property type="component" value="Unassembled WGS sequence"/>
</dbReference>
<accession>I4EFW9</accession>
<keyword evidence="6" id="KW-0234">DNA repair</keyword>
<name>I4EFW9_9BACT</name>
<protein>
    <recommendedName>
        <fullName evidence="6">Endonuclease V</fullName>
        <ecNumber evidence="6">3.1.21.7</ecNumber>
    </recommendedName>
    <alternativeName>
        <fullName evidence="6">Deoxyinosine 3'endonuclease</fullName>
    </alternativeName>
    <alternativeName>
        <fullName evidence="6">Deoxyribonuclease V</fullName>
        <shortName evidence="6">DNase V</shortName>
    </alternativeName>
</protein>
<comment type="similarity">
    <text evidence="6">Belongs to the endonuclease V family.</text>
</comment>
<dbReference type="Pfam" id="PF04493">
    <property type="entry name" value="Endonuclease_5"/>
    <property type="match status" value="1"/>
</dbReference>
<dbReference type="EMBL" id="CAGS01000167">
    <property type="protein sequence ID" value="CCF83581.1"/>
    <property type="molecule type" value="Genomic_DNA"/>
</dbReference>
<comment type="caution">
    <text evidence="7">The sequence shown here is derived from an EMBL/GenBank/DDBJ whole genome shotgun (WGS) entry which is preliminary data.</text>
</comment>
<dbReference type="HAMAP" id="MF_00801">
    <property type="entry name" value="Endonuclease_5"/>
    <property type="match status" value="1"/>
</dbReference>
<keyword evidence="4 6" id="KW-0255">Endonuclease</keyword>
<dbReference type="GO" id="GO:0000287">
    <property type="term" value="F:magnesium ion binding"/>
    <property type="evidence" value="ECO:0007669"/>
    <property type="project" value="UniProtKB-UniRule"/>
</dbReference>
<comment type="cofactor">
    <cofactor evidence="6">
        <name>Mg(2+)</name>
        <dbReference type="ChEBI" id="CHEBI:18420"/>
    </cofactor>
</comment>
<dbReference type="GO" id="GO:0005737">
    <property type="term" value="C:cytoplasm"/>
    <property type="evidence" value="ECO:0007669"/>
    <property type="project" value="UniProtKB-SubCell"/>
</dbReference>
<dbReference type="GO" id="GO:0016891">
    <property type="term" value="F:RNA endonuclease activity producing 5'-phosphomonoesters, hydrolytic mechanism"/>
    <property type="evidence" value="ECO:0007669"/>
    <property type="project" value="TreeGrafter"/>
</dbReference>
<dbReference type="InterPro" id="IPR007581">
    <property type="entry name" value="Endonuclease-V"/>
</dbReference>
<evidence type="ECO:0000256" key="4">
    <source>
        <dbReference type="ARBA" id="ARBA00022759"/>
    </source>
</evidence>
<gene>
    <name evidence="6 7" type="primary">nfi</name>
    <name evidence="7" type="ORF">NITHO_2490004</name>
</gene>
<evidence type="ECO:0000256" key="3">
    <source>
        <dbReference type="ARBA" id="ARBA00022722"/>
    </source>
</evidence>
<reference evidence="7 8" key="1">
    <citation type="journal article" date="2012" name="ISME J.">
        <title>Nitrification expanded: discovery, physiology and genomics of a nitrite-oxidizing bacterium from the phylum Chloroflexi.</title>
        <authorList>
            <person name="Sorokin D.Y."/>
            <person name="Lucker S."/>
            <person name="Vejmelkova D."/>
            <person name="Kostrikina N.A."/>
            <person name="Kleerebezem R."/>
            <person name="Rijpstra W.I."/>
            <person name="Damste J.S."/>
            <person name="Le Paslier D."/>
            <person name="Muyzer G."/>
            <person name="Wagner M."/>
            <person name="van Loosdrecht M.C."/>
            <person name="Daims H."/>
        </authorList>
    </citation>
    <scope>NUCLEOTIDE SEQUENCE [LARGE SCALE GENOMIC DNA]</scope>
    <source>
        <strain evidence="8">none</strain>
    </source>
</reference>
<evidence type="ECO:0000313" key="8">
    <source>
        <dbReference type="Proteomes" id="UP000004221"/>
    </source>
</evidence>
<sequence length="227" mass="24539">MSNSGVSPELIREYRERQSELARQVIEIPLAKEPRIVAAIDMHVADKLALGSAVELTYPELTPVDENVAAQLVTFPYIPGLLSFREAPVCLAAVEGLETKPDLVLVDGQGRAHPRRFGIACHIGHELGIPTIGVAKSILVGHYGDLGEERGSTAPLIDRGEVVGMAVRTRPGTKPVYVSVGDLITLEDAVDWVLRTTGRYRLPEPSRLAHKLAQARAAELRSGEGKS</sequence>